<comment type="caution">
    <text evidence="2">The sequence shown here is derived from an EMBL/GenBank/DDBJ whole genome shotgun (WGS) entry which is preliminary data.</text>
</comment>
<sequence length="199" mass="22836">MFMKYVVAYRTRRGSTKRYADWLAADLGVSTQDFRQVADEQIAEADVVVLCSTNYYGLSLGAHRFKRLVRQYPEKHFAVVFVGSTPMPREYGGISGHRFMFHFNYPAEKFPHLAWCWCMGAYDPAQQHPWDRLVLYAYGDYLAARAKKEPVKPFKKMREDLRHGCDGCDQANLAPMVEYLKGLTASSPLPAEPLNLTLR</sequence>
<organism evidence="2 3">
    <name type="scientific">Slackia isoflavoniconvertens</name>
    <dbReference type="NCBI Taxonomy" id="572010"/>
    <lineage>
        <taxon>Bacteria</taxon>
        <taxon>Bacillati</taxon>
        <taxon>Actinomycetota</taxon>
        <taxon>Coriobacteriia</taxon>
        <taxon>Eggerthellales</taxon>
        <taxon>Eggerthellaceae</taxon>
        <taxon>Slackia</taxon>
    </lineage>
</organism>
<dbReference type="Proteomes" id="UP000253975">
    <property type="component" value="Unassembled WGS sequence"/>
</dbReference>
<feature type="domain" description="Flavodoxin" evidence="1">
    <location>
        <begin position="6"/>
        <end position="62"/>
    </location>
</feature>
<gene>
    <name evidence="2" type="ORF">C1881_06730</name>
</gene>
<name>A0A369LH07_9ACTN</name>
<dbReference type="SUPFAM" id="SSF52218">
    <property type="entry name" value="Flavoproteins"/>
    <property type="match status" value="1"/>
</dbReference>
<evidence type="ECO:0000259" key="1">
    <source>
        <dbReference type="Pfam" id="PF12724"/>
    </source>
</evidence>
<dbReference type="InterPro" id="IPR026816">
    <property type="entry name" value="Flavodoxin_dom"/>
</dbReference>
<accession>A0A369LH07</accession>
<dbReference type="AlphaFoldDB" id="A0A369LH07"/>
<evidence type="ECO:0000313" key="2">
    <source>
        <dbReference type="EMBL" id="RDB57959.1"/>
    </source>
</evidence>
<protein>
    <recommendedName>
        <fullName evidence="1">Flavodoxin domain-containing protein</fullName>
    </recommendedName>
</protein>
<dbReference type="Pfam" id="PF12724">
    <property type="entry name" value="Flavodoxin_5"/>
    <property type="match status" value="1"/>
</dbReference>
<evidence type="ECO:0000313" key="3">
    <source>
        <dbReference type="Proteomes" id="UP000253975"/>
    </source>
</evidence>
<reference evidence="2 3" key="1">
    <citation type="journal article" date="2018" name="Elife">
        <title>Discovery and characterization of a prevalent human gut bacterial enzyme sufficient for the inactivation of a family of plant toxins.</title>
        <authorList>
            <person name="Koppel N."/>
            <person name="Bisanz J.E."/>
            <person name="Pandelia M.E."/>
            <person name="Turnbaugh P.J."/>
            <person name="Balskus E.P."/>
        </authorList>
    </citation>
    <scope>NUCLEOTIDE SEQUENCE [LARGE SCALE GENOMIC DNA]</scope>
    <source>
        <strain evidence="2 3">OB21 GAM31</strain>
    </source>
</reference>
<dbReference type="InterPro" id="IPR029039">
    <property type="entry name" value="Flavoprotein-like_sf"/>
</dbReference>
<dbReference type="EMBL" id="PPTO01000010">
    <property type="protein sequence ID" value="RDB57959.1"/>
    <property type="molecule type" value="Genomic_DNA"/>
</dbReference>
<proteinExistence type="predicted"/>